<evidence type="ECO:0000313" key="3">
    <source>
        <dbReference type="EMBL" id="EOC99489.1"/>
    </source>
</evidence>
<evidence type="ECO:0000313" key="4">
    <source>
        <dbReference type="Proteomes" id="UP000013378"/>
    </source>
</evidence>
<dbReference type="PANTHER" id="PTHR37507">
    <property type="entry name" value="SPORULATION PROTEIN YDCC"/>
    <property type="match status" value="1"/>
</dbReference>
<dbReference type="STRING" id="1304284.L21TH_2494"/>
<dbReference type="InterPro" id="IPR052944">
    <property type="entry name" value="Sporulation_related"/>
</dbReference>
<proteinExistence type="predicted"/>
<comment type="caution">
    <text evidence="3">The sequence shown here is derived from an EMBL/GenBank/DDBJ whole genome shotgun (WGS) entry which is preliminary data.</text>
</comment>
<dbReference type="Proteomes" id="UP000013378">
    <property type="component" value="Unassembled WGS sequence"/>
</dbReference>
<dbReference type="RefSeq" id="WP_006317039.1">
    <property type="nucleotide sequence ID" value="NZ_ARZA01000269.1"/>
</dbReference>
<dbReference type="Pfam" id="PF03888">
    <property type="entry name" value="MucB_RseB"/>
    <property type="match status" value="1"/>
</dbReference>
<sequence length="453" mass="52740">MNKDNKNLQKEEIINSFIDDLTKEMKPRAYKELNDKEIEELEDLFETIRAVKRLKKDNNEKRVKNKKKFSLIRLTAIAAVLALVITAGSLFRVPFINNLENNNETEFFGSNNIVYAMVEAYEELISYSGTIEIRSLNNGAIDYIETIDVRYKKPNKYVAVHEYDGYKRTMISDGEKLYTVEGNNVTVDYSNPKKELWRYHIGKQIQELTQAEEVIKIGSETILGREADIFKYRFADSDIYNKIWVDKKTKLPLKKELNLPEDRKLINQFISLEINPEIEDTAFNYQIGDNKNVVQLNEKVDISEVKESWKGTEKLINQVSQELQLISTVRLEDNIIYDYLLKFTEASSEEYLDVYVTIEPKTDYYVKDAEHGQLGTGWVEINKDAINVFKVYIGESNLVKWVTKDFEVVMVSNIDTDKMVRILESIQGEKIKQINEKELNELGIKQVQTKTNH</sequence>
<dbReference type="EMBL" id="ARZA01000269">
    <property type="protein sequence ID" value="EOC99489.1"/>
    <property type="molecule type" value="Genomic_DNA"/>
</dbReference>
<keyword evidence="4" id="KW-1185">Reference proteome</keyword>
<dbReference type="Gene3D" id="2.50.20.10">
    <property type="entry name" value="Lipoprotein localisation LolA/LolB/LppX"/>
    <property type="match status" value="1"/>
</dbReference>
<keyword evidence="1" id="KW-0472">Membrane</keyword>
<feature type="domain" description="MucB/RseB N-terminal" evidence="2">
    <location>
        <begin position="155"/>
        <end position="284"/>
    </location>
</feature>
<evidence type="ECO:0000259" key="2">
    <source>
        <dbReference type="Pfam" id="PF03888"/>
    </source>
</evidence>
<name>R1CB20_9FIRM</name>
<evidence type="ECO:0000256" key="1">
    <source>
        <dbReference type="SAM" id="Phobius"/>
    </source>
</evidence>
<organism evidence="3 4">
    <name type="scientific">Caldisalinibacter kiritimatiensis</name>
    <dbReference type="NCBI Taxonomy" id="1304284"/>
    <lineage>
        <taxon>Bacteria</taxon>
        <taxon>Bacillati</taxon>
        <taxon>Bacillota</taxon>
        <taxon>Tissierellia</taxon>
        <taxon>Tissierellales</taxon>
        <taxon>Thermohalobacteraceae</taxon>
        <taxon>Caldisalinibacter</taxon>
    </lineage>
</organism>
<feature type="transmembrane region" description="Helical" evidence="1">
    <location>
        <begin position="71"/>
        <end position="91"/>
    </location>
</feature>
<dbReference type="eggNOG" id="COG2834">
    <property type="taxonomic scope" value="Bacteria"/>
</dbReference>
<protein>
    <recommendedName>
        <fullName evidence="2">MucB/RseB N-terminal domain-containing protein</fullName>
    </recommendedName>
</protein>
<keyword evidence="1" id="KW-0812">Transmembrane</keyword>
<dbReference type="PANTHER" id="PTHR37507:SF2">
    <property type="entry name" value="SPORULATION PROTEIN YDCC"/>
    <property type="match status" value="1"/>
</dbReference>
<dbReference type="InterPro" id="IPR033434">
    <property type="entry name" value="MucB/RseB_N"/>
</dbReference>
<dbReference type="AlphaFoldDB" id="R1CB20"/>
<accession>R1CB20</accession>
<keyword evidence="1" id="KW-1133">Transmembrane helix</keyword>
<reference evidence="3 4" key="1">
    <citation type="journal article" date="2015" name="Geomicrobiol. J.">
        <title>Caldisalinibacter kiritimatiensis gen. nov., sp. nov., a moderately thermohalophilic thiosulfate-reducing bacterium from a hypersaline microbial mat.</title>
        <authorList>
            <person name="Ben Hania W."/>
            <person name="Joseph M."/>
            <person name="Fiebig A."/>
            <person name="Bunk B."/>
            <person name="Klenk H.-P."/>
            <person name="Fardeau M.-L."/>
            <person name="Spring S."/>
        </authorList>
    </citation>
    <scope>NUCLEOTIDE SEQUENCE [LARGE SCALE GENOMIC DNA]</scope>
    <source>
        <strain evidence="3 4">L21-TH-D2</strain>
    </source>
</reference>
<dbReference type="OrthoDB" id="2826849at2"/>
<gene>
    <name evidence="3" type="ORF">L21TH_2494</name>
</gene>